<comment type="caution">
    <text evidence="9">The sequence shown here is derived from an EMBL/GenBank/DDBJ whole genome shotgun (WGS) entry which is preliminary data.</text>
</comment>
<reference evidence="9" key="1">
    <citation type="submission" date="2023-01" db="EMBL/GenBank/DDBJ databases">
        <title>Colletotrichum chrysophilum M932 genome sequence.</title>
        <authorList>
            <person name="Baroncelli R."/>
        </authorList>
    </citation>
    <scope>NUCLEOTIDE SEQUENCE</scope>
    <source>
        <strain evidence="9">M932</strain>
    </source>
</reference>
<name>A0AAD9AQK4_9PEZI</name>
<feature type="transmembrane region" description="Helical" evidence="7">
    <location>
        <begin position="162"/>
        <end position="187"/>
    </location>
</feature>
<dbReference type="InterPro" id="IPR049326">
    <property type="entry name" value="Rhodopsin_dom_fungi"/>
</dbReference>
<keyword evidence="4 7" id="KW-0472">Membrane</keyword>
<dbReference type="PANTHER" id="PTHR33048:SF47">
    <property type="entry name" value="INTEGRAL MEMBRANE PROTEIN-RELATED"/>
    <property type="match status" value="1"/>
</dbReference>
<feature type="domain" description="Rhodopsin" evidence="8">
    <location>
        <begin position="79"/>
        <end position="309"/>
    </location>
</feature>
<feature type="region of interest" description="Disordered" evidence="6">
    <location>
        <begin position="404"/>
        <end position="436"/>
    </location>
</feature>
<feature type="compositionally biased region" description="Basic and acidic residues" evidence="6">
    <location>
        <begin position="407"/>
        <end position="424"/>
    </location>
</feature>
<evidence type="ECO:0000256" key="3">
    <source>
        <dbReference type="ARBA" id="ARBA00022989"/>
    </source>
</evidence>
<keyword evidence="10" id="KW-1185">Reference proteome</keyword>
<organism evidence="9 10">
    <name type="scientific">Colletotrichum chrysophilum</name>
    <dbReference type="NCBI Taxonomy" id="1836956"/>
    <lineage>
        <taxon>Eukaryota</taxon>
        <taxon>Fungi</taxon>
        <taxon>Dikarya</taxon>
        <taxon>Ascomycota</taxon>
        <taxon>Pezizomycotina</taxon>
        <taxon>Sordariomycetes</taxon>
        <taxon>Hypocreomycetidae</taxon>
        <taxon>Glomerellales</taxon>
        <taxon>Glomerellaceae</taxon>
        <taxon>Colletotrichum</taxon>
        <taxon>Colletotrichum gloeosporioides species complex</taxon>
    </lineage>
</organism>
<dbReference type="AlphaFoldDB" id="A0AAD9AQK4"/>
<comment type="subcellular location">
    <subcellularLocation>
        <location evidence="1">Membrane</location>
        <topology evidence="1">Multi-pass membrane protein</topology>
    </subcellularLocation>
</comment>
<feature type="transmembrane region" description="Helical" evidence="7">
    <location>
        <begin position="207"/>
        <end position="230"/>
    </location>
</feature>
<evidence type="ECO:0000256" key="5">
    <source>
        <dbReference type="ARBA" id="ARBA00038359"/>
    </source>
</evidence>
<feature type="transmembrane region" description="Helical" evidence="7">
    <location>
        <begin position="126"/>
        <end position="150"/>
    </location>
</feature>
<dbReference type="GO" id="GO:0016020">
    <property type="term" value="C:membrane"/>
    <property type="evidence" value="ECO:0007669"/>
    <property type="project" value="UniProtKB-SubCell"/>
</dbReference>
<evidence type="ECO:0000256" key="7">
    <source>
        <dbReference type="SAM" id="Phobius"/>
    </source>
</evidence>
<dbReference type="EMBL" id="JAQOWY010000080">
    <property type="protein sequence ID" value="KAK1852193.1"/>
    <property type="molecule type" value="Genomic_DNA"/>
</dbReference>
<dbReference type="PANTHER" id="PTHR33048">
    <property type="entry name" value="PTH11-LIKE INTEGRAL MEMBRANE PROTEIN (AFU_ORTHOLOGUE AFUA_5G11245)"/>
    <property type="match status" value="1"/>
</dbReference>
<evidence type="ECO:0000313" key="10">
    <source>
        <dbReference type="Proteomes" id="UP001243330"/>
    </source>
</evidence>
<evidence type="ECO:0000256" key="4">
    <source>
        <dbReference type="ARBA" id="ARBA00023136"/>
    </source>
</evidence>
<keyword evidence="3 7" id="KW-1133">Transmembrane helix</keyword>
<evidence type="ECO:0000259" key="8">
    <source>
        <dbReference type="Pfam" id="PF20684"/>
    </source>
</evidence>
<comment type="similarity">
    <text evidence="5">Belongs to the SAT4 family.</text>
</comment>
<feature type="transmembrane region" description="Helical" evidence="7">
    <location>
        <begin position="83"/>
        <end position="106"/>
    </location>
</feature>
<feature type="region of interest" description="Disordered" evidence="6">
    <location>
        <begin position="343"/>
        <end position="363"/>
    </location>
</feature>
<sequence>MLSQVMESLWQRGIEAEWKDVRDIPSTPLQQVAMAILFLFTLTALLSYVLRMYSKFTTKQIGLGMKSHCMYFEQPLTKYSDDYFMTGAMLFSLALLVPTYMFFKYYYIGFPTSSLPADWDPAPMLFWNWILQVLYNPILALVKSSVLVFLLRLGGHQRGVRWTIYVLNTINLLTMVAIFLTVLFQTIPINAFWDMSVKKQREIDGPLFYIVSAIITIITDFFVLAIPFWIFLGLKMRMAAKIGLVVVFLAGGVSIVVAIMRVHELRKKFYNLDPGYDARDGVGDTYSAIEVNLSIIAACVPALRPLFRKWMPGMFSNKSSNDNGVYNNSQYARYGTGYGTGTGNGTTSKHHRNTVGNGFPLKDMRSTHTEIRGHSPDGSEEEIMTYNGIMRTTNVQVTYNDSNSVMMDKDGESGQERLESEKPVRRNSKFGVGSGV</sequence>
<dbReference type="InterPro" id="IPR052337">
    <property type="entry name" value="SAT4-like"/>
</dbReference>
<protein>
    <submittedName>
        <fullName evidence="9">CFEM domain-containing protein</fullName>
    </submittedName>
</protein>
<accession>A0AAD9AQK4</accession>
<proteinExistence type="inferred from homology"/>
<gene>
    <name evidence="9" type="ORF">CCHR01_05179</name>
</gene>
<feature type="transmembrane region" description="Helical" evidence="7">
    <location>
        <begin position="286"/>
        <end position="307"/>
    </location>
</feature>
<evidence type="ECO:0000256" key="2">
    <source>
        <dbReference type="ARBA" id="ARBA00022692"/>
    </source>
</evidence>
<evidence type="ECO:0000313" key="9">
    <source>
        <dbReference type="EMBL" id="KAK1852193.1"/>
    </source>
</evidence>
<evidence type="ECO:0000256" key="6">
    <source>
        <dbReference type="SAM" id="MobiDB-lite"/>
    </source>
</evidence>
<dbReference type="Proteomes" id="UP001243330">
    <property type="component" value="Unassembled WGS sequence"/>
</dbReference>
<keyword evidence="2 7" id="KW-0812">Transmembrane</keyword>
<dbReference type="Pfam" id="PF20684">
    <property type="entry name" value="Fung_rhodopsin"/>
    <property type="match status" value="1"/>
</dbReference>
<evidence type="ECO:0000256" key="1">
    <source>
        <dbReference type="ARBA" id="ARBA00004141"/>
    </source>
</evidence>
<feature type="transmembrane region" description="Helical" evidence="7">
    <location>
        <begin position="32"/>
        <end position="50"/>
    </location>
</feature>
<feature type="transmembrane region" description="Helical" evidence="7">
    <location>
        <begin position="242"/>
        <end position="262"/>
    </location>
</feature>